<evidence type="ECO:0000256" key="6">
    <source>
        <dbReference type="PIRNR" id="PIRNR006630"/>
    </source>
</evidence>
<dbReference type="CDD" id="cd00553">
    <property type="entry name" value="NAD_synthase"/>
    <property type="match status" value="1"/>
</dbReference>
<keyword evidence="2 6" id="KW-0436">Ligase</keyword>
<dbReference type="EC" id="6.3.5.1" evidence="6"/>
<dbReference type="InterPro" id="IPR003694">
    <property type="entry name" value="NAD_synthase"/>
</dbReference>
<dbReference type="Gene3D" id="3.40.50.620">
    <property type="entry name" value="HUPs"/>
    <property type="match status" value="1"/>
</dbReference>
<dbReference type="UniPathway" id="UPA00253">
    <property type="reaction ID" value="UER00334"/>
</dbReference>
<evidence type="ECO:0000259" key="8">
    <source>
        <dbReference type="Pfam" id="PF02540"/>
    </source>
</evidence>
<gene>
    <name evidence="9" type="primary">nadE</name>
    <name evidence="9" type="ORF">ANAPHAGO_00193</name>
</gene>
<dbReference type="InterPro" id="IPR014729">
    <property type="entry name" value="Rossmann-like_a/b/a_fold"/>
</dbReference>
<evidence type="ECO:0000256" key="1">
    <source>
        <dbReference type="ARBA" id="ARBA00007145"/>
    </source>
</evidence>
<dbReference type="FunFam" id="3.40.50.620:FF:000106">
    <property type="entry name" value="Glutamine-dependent NAD(+) synthetase"/>
    <property type="match status" value="1"/>
</dbReference>
<dbReference type="InterPro" id="IPR022310">
    <property type="entry name" value="NAD/GMP_synthase"/>
</dbReference>
<dbReference type="FunFam" id="3.60.110.10:FF:000049">
    <property type="entry name" value="Glutamine-dependent NAD(+) synthetase"/>
    <property type="match status" value="1"/>
</dbReference>
<dbReference type="InterPro" id="IPR014445">
    <property type="entry name" value="Gln-dep_NAD_synthase"/>
</dbReference>
<proteinExistence type="inferred from homology"/>
<evidence type="ECO:0000256" key="2">
    <source>
        <dbReference type="ARBA" id="ARBA00022598"/>
    </source>
</evidence>
<accession>A0A098GKW3</accession>
<dbReference type="RefSeq" id="WP_060757879.1">
    <property type="nucleotide sequence ID" value="NZ_CCXQ01000112.1"/>
</dbReference>
<dbReference type="PIRSF" id="PIRSF006630">
    <property type="entry name" value="NADS_GAT"/>
    <property type="match status" value="1"/>
</dbReference>
<dbReference type="SUPFAM" id="SSF52402">
    <property type="entry name" value="Adenine nucleotide alpha hydrolases-like"/>
    <property type="match status" value="1"/>
</dbReference>
<dbReference type="GO" id="GO:0005524">
    <property type="term" value="F:ATP binding"/>
    <property type="evidence" value="ECO:0007669"/>
    <property type="project" value="UniProtKB-UniRule"/>
</dbReference>
<evidence type="ECO:0000256" key="3">
    <source>
        <dbReference type="ARBA" id="ARBA00022741"/>
    </source>
</evidence>
<keyword evidence="4 6" id="KW-0067">ATP-binding</keyword>
<dbReference type="GO" id="GO:0005737">
    <property type="term" value="C:cytoplasm"/>
    <property type="evidence" value="ECO:0007669"/>
    <property type="project" value="InterPro"/>
</dbReference>
<keyword evidence="3 6" id="KW-0547">Nucleotide-binding</keyword>
<dbReference type="GO" id="GO:0009435">
    <property type="term" value="P:NAD+ biosynthetic process"/>
    <property type="evidence" value="ECO:0007669"/>
    <property type="project" value="UniProtKB-UniRule"/>
</dbReference>
<name>A0A098GKW3_ANAPH</name>
<organism evidence="9 10">
    <name type="scientific">Anaplasma phagocytophilum</name>
    <name type="common">Ehrlichia phagocytophila</name>
    <dbReference type="NCBI Taxonomy" id="948"/>
    <lineage>
        <taxon>Bacteria</taxon>
        <taxon>Pseudomonadati</taxon>
        <taxon>Pseudomonadota</taxon>
        <taxon>Alphaproteobacteria</taxon>
        <taxon>Rickettsiales</taxon>
        <taxon>Anaplasmataceae</taxon>
        <taxon>Anaplasma</taxon>
        <taxon>phagocytophilum group</taxon>
    </lineage>
</organism>
<comment type="similarity">
    <text evidence="1 6">In the C-terminal section; belongs to the NAD synthetase family.</text>
</comment>
<feature type="domain" description="NAD/GMP synthase" evidence="8">
    <location>
        <begin position="333"/>
        <end position="589"/>
    </location>
</feature>
<dbReference type="PANTHER" id="PTHR23090">
    <property type="entry name" value="NH 3 /GLUTAMINE-DEPENDENT NAD + SYNTHETASE"/>
    <property type="match status" value="1"/>
</dbReference>
<evidence type="ECO:0000313" key="10">
    <source>
        <dbReference type="Proteomes" id="UP000055047"/>
    </source>
</evidence>
<dbReference type="AlphaFoldDB" id="A0A098GKW3"/>
<dbReference type="Pfam" id="PF02540">
    <property type="entry name" value="NAD_synthase"/>
    <property type="match status" value="1"/>
</dbReference>
<dbReference type="Gene3D" id="3.60.110.10">
    <property type="entry name" value="Carbon-nitrogen hydrolase"/>
    <property type="match status" value="1"/>
</dbReference>
<dbReference type="NCBIfam" id="TIGR00552">
    <property type="entry name" value="nadE"/>
    <property type="match status" value="1"/>
</dbReference>
<evidence type="ECO:0000256" key="5">
    <source>
        <dbReference type="ARBA" id="ARBA00023027"/>
    </source>
</evidence>
<comment type="catalytic activity">
    <reaction evidence="6">
        <text>deamido-NAD(+) + L-glutamine + ATP + H2O = L-glutamate + AMP + diphosphate + NAD(+) + H(+)</text>
        <dbReference type="Rhea" id="RHEA:24384"/>
        <dbReference type="ChEBI" id="CHEBI:15377"/>
        <dbReference type="ChEBI" id="CHEBI:15378"/>
        <dbReference type="ChEBI" id="CHEBI:29985"/>
        <dbReference type="ChEBI" id="CHEBI:30616"/>
        <dbReference type="ChEBI" id="CHEBI:33019"/>
        <dbReference type="ChEBI" id="CHEBI:57540"/>
        <dbReference type="ChEBI" id="CHEBI:58359"/>
        <dbReference type="ChEBI" id="CHEBI:58437"/>
        <dbReference type="ChEBI" id="CHEBI:456215"/>
        <dbReference type="EC" id="6.3.5.1"/>
    </reaction>
</comment>
<evidence type="ECO:0000256" key="4">
    <source>
        <dbReference type="ARBA" id="ARBA00022840"/>
    </source>
</evidence>
<evidence type="ECO:0000313" key="9">
    <source>
        <dbReference type="EMBL" id="CEH11166.1"/>
    </source>
</evidence>
<protein>
    <recommendedName>
        <fullName evidence="6">Glutamine-dependent NAD(+) synthetase</fullName>
        <ecNumber evidence="6">6.3.5.1</ecNumber>
    </recommendedName>
    <alternativeName>
        <fullName evidence="6">NAD(+) synthase [glutamine-hydrolyzing]</fullName>
    </alternativeName>
</protein>
<dbReference type="InterPro" id="IPR036526">
    <property type="entry name" value="C-N_Hydrolase_sf"/>
</dbReference>
<dbReference type="GO" id="GO:0003952">
    <property type="term" value="F:NAD+ synthase (glutamine-hydrolyzing) activity"/>
    <property type="evidence" value="ECO:0007669"/>
    <property type="project" value="UniProtKB-UniRule"/>
</dbReference>
<dbReference type="EMBL" id="CCXQ01000112">
    <property type="protein sequence ID" value="CEH11166.1"/>
    <property type="molecule type" value="Genomic_DNA"/>
</dbReference>
<dbReference type="SUPFAM" id="SSF56317">
    <property type="entry name" value="Carbon-nitrogen hydrolase"/>
    <property type="match status" value="1"/>
</dbReference>
<comment type="similarity">
    <text evidence="7">Belongs to the NAD synthetase family.</text>
</comment>
<reference evidence="9 10" key="1">
    <citation type="submission" date="2014-09" db="EMBL/GenBank/DDBJ databases">
        <authorList>
            <person name="Loux Valentin"/>
            <person name="Dugat Thibaut"/>
        </authorList>
    </citation>
    <scope>NUCLEOTIDE SEQUENCE [LARGE SCALE GENOMIC DNA]</scope>
    <source>
        <strain evidence="9 10">BOV-10_179</strain>
    </source>
</reference>
<sequence>MTRILVKQLNYGPNAVHSNCERILAECREASAGDIVLFSRYAVCGYFDKAPLLSGNLLQLCNKHLESLASSIGSACAIIGGLALQDGVLTEAIYLISDGNYEKLIELPISSYNAAEKHIVLSLGGLRIALLLEEHTAHSNAQTWHGAYQNVPADIDVLILLGRSQYSYYSLLSSNAVISIMQDHRAFIYLNILGGYGSNVFAGGSLIYDGINATTLALCKEDARILEITATNSIVTCADGVPRAHSEHISDHGCTSGISASENLTLDACPTSERSVTEGVLSTSKHVEQSPNIGVLESHTLNAHSQLHSLKTDKVFSLAELKSLNMDWDVFTYQMLVLALRDYVKKSGFSGVLLGLSGGIDSALVAAIASDALGAEHVHTFMLTTRHTSQSSVNDAQRCAELLGAHHEVVSIEEAFCTCIESLKTYIDTPTPNNALENMQSRIRGMYLMAISNANSLLLLATGNKSESLTGYMTLYGDTCGGYAPIKNVYKTKVYDLVKWRNSNIPTNSLCRKMHVIPETIITKAPSAELKPNQTDQDTLPEYDKLDGILSLLVDRFATREDIVLSGYTEEEVDLVMNLVKKSAFKLDQVAPGPDIRIKS</sequence>
<evidence type="ECO:0000256" key="7">
    <source>
        <dbReference type="RuleBase" id="RU003811"/>
    </source>
</evidence>
<comment type="pathway">
    <text evidence="6">Cofactor biosynthesis; NAD(+) biosynthesis; NAD(+) from deamido-NAD(+) (L-Gln route): step 1/1.</text>
</comment>
<dbReference type="PANTHER" id="PTHR23090:SF9">
    <property type="entry name" value="GLUTAMINE-DEPENDENT NAD(+) SYNTHETASE"/>
    <property type="match status" value="1"/>
</dbReference>
<dbReference type="Proteomes" id="UP000055047">
    <property type="component" value="Unassembled WGS sequence"/>
</dbReference>
<keyword evidence="5 6" id="KW-0520">NAD</keyword>
<dbReference type="GO" id="GO:0004359">
    <property type="term" value="F:glutaminase activity"/>
    <property type="evidence" value="ECO:0007669"/>
    <property type="project" value="InterPro"/>
</dbReference>